<keyword evidence="1" id="KW-0812">Transmembrane</keyword>
<keyword evidence="1" id="KW-0472">Membrane</keyword>
<dbReference type="HOGENOM" id="CLU_115472_0_0_1"/>
<dbReference type="AlphaFoldDB" id="G2Y0M3"/>
<evidence type="ECO:0000313" key="2">
    <source>
        <dbReference type="EMBL" id="CCD46188.1"/>
    </source>
</evidence>
<evidence type="ECO:0000256" key="1">
    <source>
        <dbReference type="SAM" id="Phobius"/>
    </source>
</evidence>
<evidence type="ECO:0000313" key="3">
    <source>
        <dbReference type="Proteomes" id="UP000008177"/>
    </source>
</evidence>
<proteinExistence type="predicted"/>
<keyword evidence="1" id="KW-1133">Transmembrane helix</keyword>
<protein>
    <submittedName>
        <fullName evidence="2">Uncharacterized protein</fullName>
    </submittedName>
</protein>
<dbReference type="OrthoDB" id="1470350at2759"/>
<organism evidence="2 3">
    <name type="scientific">Botryotinia fuckeliana (strain T4)</name>
    <name type="common">Noble rot fungus</name>
    <name type="synonym">Botrytis cinerea</name>
    <dbReference type="NCBI Taxonomy" id="999810"/>
    <lineage>
        <taxon>Eukaryota</taxon>
        <taxon>Fungi</taxon>
        <taxon>Dikarya</taxon>
        <taxon>Ascomycota</taxon>
        <taxon>Pezizomycotina</taxon>
        <taxon>Leotiomycetes</taxon>
        <taxon>Helotiales</taxon>
        <taxon>Sclerotiniaceae</taxon>
        <taxon>Botrytis</taxon>
    </lineage>
</organism>
<dbReference type="Proteomes" id="UP000008177">
    <property type="component" value="Unplaced contigs"/>
</dbReference>
<sequence length="206" mass="22831">MEPERICDISEIKQPFQFCATSALAVPYNFWSIAVSGWITFAAAAVIWMVRVMVISETSRLFLPSQKMRYTHFTYLVCLGEGFMSLNYREYATHCSEVRRKSLPAAVDIMFTPKLANLIHAATKVLAHYQIVGEEVSFYLKEGIANVHSTMRPGEALAHASLLLAQNLTVTVEGLAQNNASINLESWIAAPMTEAATLAIFGPKNP</sequence>
<accession>G2Y0M3</accession>
<dbReference type="InParanoid" id="G2Y0M3"/>
<reference evidence="3" key="1">
    <citation type="journal article" date="2011" name="PLoS Genet.">
        <title>Genomic analysis of the necrotrophic fungal pathogens Sclerotinia sclerotiorum and Botrytis cinerea.</title>
        <authorList>
            <person name="Amselem J."/>
            <person name="Cuomo C.A."/>
            <person name="van Kan J.A."/>
            <person name="Viaud M."/>
            <person name="Benito E.P."/>
            <person name="Couloux A."/>
            <person name="Coutinho P.M."/>
            <person name="de Vries R.P."/>
            <person name="Dyer P.S."/>
            <person name="Fillinger S."/>
            <person name="Fournier E."/>
            <person name="Gout L."/>
            <person name="Hahn M."/>
            <person name="Kohn L."/>
            <person name="Lapalu N."/>
            <person name="Plummer K.M."/>
            <person name="Pradier J.M."/>
            <person name="Quevillon E."/>
            <person name="Sharon A."/>
            <person name="Simon A."/>
            <person name="ten Have A."/>
            <person name="Tudzynski B."/>
            <person name="Tudzynski P."/>
            <person name="Wincker P."/>
            <person name="Andrew M."/>
            <person name="Anthouard V."/>
            <person name="Beever R.E."/>
            <person name="Beffa R."/>
            <person name="Benoit I."/>
            <person name="Bouzid O."/>
            <person name="Brault B."/>
            <person name="Chen Z."/>
            <person name="Choquer M."/>
            <person name="Collemare J."/>
            <person name="Cotton P."/>
            <person name="Danchin E.G."/>
            <person name="Da Silva C."/>
            <person name="Gautier A."/>
            <person name="Giraud C."/>
            <person name="Giraud T."/>
            <person name="Gonzalez C."/>
            <person name="Grossetete S."/>
            <person name="Guldener U."/>
            <person name="Henrissat B."/>
            <person name="Howlett B.J."/>
            <person name="Kodira C."/>
            <person name="Kretschmer M."/>
            <person name="Lappartient A."/>
            <person name="Leroch M."/>
            <person name="Levis C."/>
            <person name="Mauceli E."/>
            <person name="Neuveglise C."/>
            <person name="Oeser B."/>
            <person name="Pearson M."/>
            <person name="Poulain J."/>
            <person name="Poussereau N."/>
            <person name="Quesneville H."/>
            <person name="Rascle C."/>
            <person name="Schumacher J."/>
            <person name="Segurens B."/>
            <person name="Sexton A."/>
            <person name="Silva E."/>
            <person name="Sirven C."/>
            <person name="Soanes D.M."/>
            <person name="Talbot N.J."/>
            <person name="Templeton M."/>
            <person name="Yandava C."/>
            <person name="Yarden O."/>
            <person name="Zeng Q."/>
            <person name="Rollins J.A."/>
            <person name="Lebrun M.H."/>
            <person name="Dickman M."/>
        </authorList>
    </citation>
    <scope>NUCLEOTIDE SEQUENCE [LARGE SCALE GENOMIC DNA]</scope>
    <source>
        <strain evidence="3">T4</strain>
    </source>
</reference>
<gene>
    <name evidence="2" type="ORF">BofuT4_P117380.1</name>
</gene>
<dbReference type="EMBL" id="FQ790281">
    <property type="protein sequence ID" value="CCD46188.1"/>
    <property type="molecule type" value="Genomic_DNA"/>
</dbReference>
<name>G2Y0M3_BOTF4</name>
<feature type="transmembrane region" description="Helical" evidence="1">
    <location>
        <begin position="30"/>
        <end position="50"/>
    </location>
</feature>